<dbReference type="WBParaSite" id="Hba_20305">
    <property type="protein sequence ID" value="Hba_20305"/>
    <property type="gene ID" value="Hba_20305"/>
</dbReference>
<protein>
    <submittedName>
        <fullName evidence="2">Sushi domain-containing protein</fullName>
    </submittedName>
</protein>
<dbReference type="Proteomes" id="UP000095283">
    <property type="component" value="Unplaced"/>
</dbReference>
<dbReference type="AlphaFoldDB" id="A0A1I7XR76"/>
<name>A0A1I7XR76_HETBA</name>
<accession>A0A1I7XR76</accession>
<reference evidence="2" key="1">
    <citation type="submission" date="2016-11" db="UniProtKB">
        <authorList>
            <consortium name="WormBaseParasite"/>
        </authorList>
    </citation>
    <scope>IDENTIFICATION</scope>
</reference>
<sequence length="107" mass="12084">MCSSCPPLFMVVTENISTLCSNWENVIGSFAISLDSQKQVNDIQTTISHCTRTVRCIQPYMLVKWHESNVCDVHMADEKGSFDYKCNGTHWTMQGFPIDSITCGQKN</sequence>
<keyword evidence="1" id="KW-1185">Reference proteome</keyword>
<proteinExistence type="predicted"/>
<evidence type="ECO:0000313" key="1">
    <source>
        <dbReference type="Proteomes" id="UP000095283"/>
    </source>
</evidence>
<organism evidence="1 2">
    <name type="scientific">Heterorhabditis bacteriophora</name>
    <name type="common">Entomopathogenic nematode worm</name>
    <dbReference type="NCBI Taxonomy" id="37862"/>
    <lineage>
        <taxon>Eukaryota</taxon>
        <taxon>Metazoa</taxon>
        <taxon>Ecdysozoa</taxon>
        <taxon>Nematoda</taxon>
        <taxon>Chromadorea</taxon>
        <taxon>Rhabditida</taxon>
        <taxon>Rhabditina</taxon>
        <taxon>Rhabditomorpha</taxon>
        <taxon>Strongyloidea</taxon>
        <taxon>Heterorhabditidae</taxon>
        <taxon>Heterorhabditis</taxon>
    </lineage>
</organism>
<evidence type="ECO:0000313" key="2">
    <source>
        <dbReference type="WBParaSite" id="Hba_20305"/>
    </source>
</evidence>